<dbReference type="RefSeq" id="XP_033448861.1">
    <property type="nucleotide sequence ID" value="XM_033587572.1"/>
</dbReference>
<evidence type="ECO:0000313" key="3">
    <source>
        <dbReference type="Proteomes" id="UP000800082"/>
    </source>
</evidence>
<keyword evidence="1" id="KW-0472">Membrane</keyword>
<dbReference type="Proteomes" id="UP000800082">
    <property type="component" value="Unassembled WGS sequence"/>
</dbReference>
<accession>A0A6A5RMF1</accession>
<protein>
    <submittedName>
        <fullName evidence="2">Uncharacterized protein</fullName>
    </submittedName>
</protein>
<dbReference type="EMBL" id="ML978968">
    <property type="protein sequence ID" value="KAF1928613.1"/>
    <property type="molecule type" value="Genomic_DNA"/>
</dbReference>
<dbReference type="AlphaFoldDB" id="A0A6A5RMF1"/>
<reference evidence="2" key="1">
    <citation type="journal article" date="2020" name="Stud. Mycol.">
        <title>101 Dothideomycetes genomes: a test case for predicting lifestyles and emergence of pathogens.</title>
        <authorList>
            <person name="Haridas S."/>
            <person name="Albert R."/>
            <person name="Binder M."/>
            <person name="Bloem J."/>
            <person name="Labutti K."/>
            <person name="Salamov A."/>
            <person name="Andreopoulos B."/>
            <person name="Baker S."/>
            <person name="Barry K."/>
            <person name="Bills G."/>
            <person name="Bluhm B."/>
            <person name="Cannon C."/>
            <person name="Castanera R."/>
            <person name="Culley D."/>
            <person name="Daum C."/>
            <person name="Ezra D."/>
            <person name="Gonzalez J."/>
            <person name="Henrissat B."/>
            <person name="Kuo A."/>
            <person name="Liang C."/>
            <person name="Lipzen A."/>
            <person name="Lutzoni F."/>
            <person name="Magnuson J."/>
            <person name="Mondo S."/>
            <person name="Nolan M."/>
            <person name="Ohm R."/>
            <person name="Pangilinan J."/>
            <person name="Park H.-J."/>
            <person name="Ramirez L."/>
            <person name="Alfaro M."/>
            <person name="Sun H."/>
            <person name="Tritt A."/>
            <person name="Yoshinaga Y."/>
            <person name="Zwiers L.-H."/>
            <person name="Turgeon B."/>
            <person name="Goodwin S."/>
            <person name="Spatafora J."/>
            <person name="Crous P."/>
            <person name="Grigoriev I."/>
        </authorList>
    </citation>
    <scope>NUCLEOTIDE SEQUENCE</scope>
    <source>
        <strain evidence="2">CBS 183.55</strain>
    </source>
</reference>
<keyword evidence="1" id="KW-1133">Transmembrane helix</keyword>
<organism evidence="2 3">
    <name type="scientific">Didymella exigua CBS 183.55</name>
    <dbReference type="NCBI Taxonomy" id="1150837"/>
    <lineage>
        <taxon>Eukaryota</taxon>
        <taxon>Fungi</taxon>
        <taxon>Dikarya</taxon>
        <taxon>Ascomycota</taxon>
        <taxon>Pezizomycotina</taxon>
        <taxon>Dothideomycetes</taxon>
        <taxon>Pleosporomycetidae</taxon>
        <taxon>Pleosporales</taxon>
        <taxon>Pleosporineae</taxon>
        <taxon>Didymellaceae</taxon>
        <taxon>Didymella</taxon>
    </lineage>
</organism>
<keyword evidence="3" id="KW-1185">Reference proteome</keyword>
<gene>
    <name evidence="2" type="ORF">M421DRAFT_150725</name>
</gene>
<evidence type="ECO:0000313" key="2">
    <source>
        <dbReference type="EMBL" id="KAF1928613.1"/>
    </source>
</evidence>
<sequence length="95" mass="11036">MCLRIVPVLFLYCSRIVTALFLYCSCIVPVLFSHCYRIVLALFSAAIFLLPRRCIEDEKHLGPSEAFRQKYYREGVRVPKQANRVPRRIEGTSRA</sequence>
<evidence type="ECO:0000256" key="1">
    <source>
        <dbReference type="SAM" id="Phobius"/>
    </source>
</evidence>
<proteinExistence type="predicted"/>
<dbReference type="GeneID" id="54345218"/>
<feature type="transmembrane region" description="Helical" evidence="1">
    <location>
        <begin position="12"/>
        <end position="32"/>
    </location>
</feature>
<name>A0A6A5RMF1_9PLEO</name>
<keyword evidence="1" id="KW-0812">Transmembrane</keyword>